<gene>
    <name evidence="2" type="ORF">GGQ66_004227</name>
</gene>
<organism evidence="2 3">
    <name type="scientific">Allorhizobium borbori</name>
    <dbReference type="NCBI Taxonomy" id="485907"/>
    <lineage>
        <taxon>Bacteria</taxon>
        <taxon>Pseudomonadati</taxon>
        <taxon>Pseudomonadota</taxon>
        <taxon>Alphaproteobacteria</taxon>
        <taxon>Hyphomicrobiales</taxon>
        <taxon>Rhizobiaceae</taxon>
        <taxon>Rhizobium/Agrobacterium group</taxon>
        <taxon>Allorhizobium</taxon>
    </lineage>
</organism>
<dbReference type="InterPro" id="IPR016181">
    <property type="entry name" value="Acyl_CoA_acyltransferase"/>
</dbReference>
<dbReference type="Pfam" id="PF00583">
    <property type="entry name" value="Acetyltransf_1"/>
    <property type="match status" value="1"/>
</dbReference>
<dbReference type="InterPro" id="IPR000182">
    <property type="entry name" value="GNAT_dom"/>
</dbReference>
<proteinExistence type="predicted"/>
<dbReference type="Gene3D" id="3.40.630.30">
    <property type="match status" value="1"/>
</dbReference>
<name>A0A7W6K5S8_9HYPH</name>
<dbReference type="Proteomes" id="UP000584824">
    <property type="component" value="Unassembled WGS sequence"/>
</dbReference>
<dbReference type="EMBL" id="JACIDU010000025">
    <property type="protein sequence ID" value="MBB4105640.1"/>
    <property type="molecule type" value="Genomic_DNA"/>
</dbReference>
<evidence type="ECO:0000313" key="3">
    <source>
        <dbReference type="Proteomes" id="UP000584824"/>
    </source>
</evidence>
<dbReference type="SUPFAM" id="SSF55729">
    <property type="entry name" value="Acyl-CoA N-acyltransferases (Nat)"/>
    <property type="match status" value="1"/>
</dbReference>
<dbReference type="PROSITE" id="PS51186">
    <property type="entry name" value="GNAT"/>
    <property type="match status" value="1"/>
</dbReference>
<evidence type="ECO:0000259" key="1">
    <source>
        <dbReference type="PROSITE" id="PS51186"/>
    </source>
</evidence>
<keyword evidence="2" id="KW-0808">Transferase</keyword>
<dbReference type="GO" id="GO:0016747">
    <property type="term" value="F:acyltransferase activity, transferring groups other than amino-acyl groups"/>
    <property type="evidence" value="ECO:0007669"/>
    <property type="project" value="InterPro"/>
</dbReference>
<keyword evidence="3" id="KW-1185">Reference proteome</keyword>
<comment type="caution">
    <text evidence="2">The sequence shown here is derived from an EMBL/GenBank/DDBJ whole genome shotgun (WGS) entry which is preliminary data.</text>
</comment>
<accession>A0A7W6K5S8</accession>
<dbReference type="AlphaFoldDB" id="A0A7W6K5S8"/>
<evidence type="ECO:0000313" key="2">
    <source>
        <dbReference type="EMBL" id="MBB4105640.1"/>
    </source>
</evidence>
<feature type="domain" description="N-acetyltransferase" evidence="1">
    <location>
        <begin position="9"/>
        <end position="192"/>
    </location>
</feature>
<reference evidence="2 3" key="1">
    <citation type="submission" date="2020-08" db="EMBL/GenBank/DDBJ databases">
        <title>Genomic Encyclopedia of Type Strains, Phase IV (KMG-IV): sequencing the most valuable type-strain genomes for metagenomic binning, comparative biology and taxonomic classification.</title>
        <authorList>
            <person name="Goeker M."/>
        </authorList>
    </citation>
    <scope>NUCLEOTIDE SEQUENCE [LARGE SCALE GENOMIC DNA]</scope>
    <source>
        <strain evidence="2 3">DSM 26385</strain>
    </source>
</reference>
<protein>
    <submittedName>
        <fullName evidence="2">GNAT superfamily N-acetyltransferase</fullName>
    </submittedName>
</protein>
<dbReference type="RefSeq" id="WP_183795302.1">
    <property type="nucleotide sequence ID" value="NZ_JACIDU010000025.1"/>
</dbReference>
<sequence>MRILVRQGCDITPFIDDLARLRISVFRSFPYLYEGTLEYEQTYVATYAASPDSVFVLALDGDSVVGASTGLPMADETVEFKAPFLKGGFDPQRIFYFGESVLMPSYRGLGIGVRFFEEREAHARRLERFDICCFCAVERPVDHPLRPADYQPLDAFWAHRGYIHHPELRTEYVWRDLGEAGETAKPMSFWMKEIR</sequence>